<protein>
    <recommendedName>
        <fullName evidence="1">Flagellar motor switch protein FliN-like C-terminal domain-containing protein</fullName>
    </recommendedName>
</protein>
<organism evidence="2 3">
    <name type="scientific">Vulcanimicrobium alpinum</name>
    <dbReference type="NCBI Taxonomy" id="3016050"/>
    <lineage>
        <taxon>Bacteria</taxon>
        <taxon>Bacillati</taxon>
        <taxon>Vulcanimicrobiota</taxon>
        <taxon>Vulcanimicrobiia</taxon>
        <taxon>Vulcanimicrobiales</taxon>
        <taxon>Vulcanimicrobiaceae</taxon>
        <taxon>Vulcanimicrobium</taxon>
    </lineage>
</organism>
<dbReference type="EMBL" id="AP025523">
    <property type="protein sequence ID" value="BDE07580.1"/>
    <property type="molecule type" value="Genomic_DNA"/>
</dbReference>
<dbReference type="KEGG" id="vab:WPS_28560"/>
<name>A0AAN1XY74_UNVUL</name>
<evidence type="ECO:0000259" key="1">
    <source>
        <dbReference type="Pfam" id="PF01052"/>
    </source>
</evidence>
<dbReference type="InterPro" id="IPR036429">
    <property type="entry name" value="SpoA-like_sf"/>
</dbReference>
<evidence type="ECO:0000313" key="3">
    <source>
        <dbReference type="Proteomes" id="UP001317532"/>
    </source>
</evidence>
<dbReference type="AlphaFoldDB" id="A0AAN1XY74"/>
<dbReference type="SUPFAM" id="SSF101801">
    <property type="entry name" value="Surface presentation of antigens (SPOA)"/>
    <property type="match status" value="1"/>
</dbReference>
<accession>A0AAN1XY74</accession>
<proteinExistence type="predicted"/>
<reference evidence="2 3" key="1">
    <citation type="journal article" date="2022" name="ISME Commun">
        <title>Vulcanimicrobium alpinus gen. nov. sp. nov., the first cultivated representative of the candidate phylum 'Eremiobacterota', is a metabolically versatile aerobic anoxygenic phototroph.</title>
        <authorList>
            <person name="Yabe S."/>
            <person name="Muto K."/>
            <person name="Abe K."/>
            <person name="Yokota A."/>
            <person name="Staudigel H."/>
            <person name="Tebo B.M."/>
        </authorList>
    </citation>
    <scope>NUCLEOTIDE SEQUENCE [LARGE SCALE GENOMIC DNA]</scope>
    <source>
        <strain evidence="2 3">WC8-2</strain>
    </source>
</reference>
<gene>
    <name evidence="2" type="ORF">WPS_28560</name>
</gene>
<feature type="domain" description="Flagellar motor switch protein FliN-like C-terminal" evidence="1">
    <location>
        <begin position="195"/>
        <end position="264"/>
    </location>
</feature>
<dbReference type="Proteomes" id="UP001317532">
    <property type="component" value="Chromosome"/>
</dbReference>
<dbReference type="RefSeq" id="WP_317995161.1">
    <property type="nucleotide sequence ID" value="NZ_AP025523.1"/>
</dbReference>
<dbReference type="InterPro" id="IPR001543">
    <property type="entry name" value="FliN-like_C"/>
</dbReference>
<evidence type="ECO:0000313" key="2">
    <source>
        <dbReference type="EMBL" id="BDE07580.1"/>
    </source>
</evidence>
<dbReference type="Pfam" id="PF01052">
    <property type="entry name" value="FliMN_C"/>
    <property type="match status" value="1"/>
</dbReference>
<dbReference type="Gene3D" id="2.30.330.10">
    <property type="entry name" value="SpoA-like"/>
    <property type="match status" value="1"/>
</dbReference>
<sequence>MIADATFAPARGGVRALRFVPRASIPLDAACVVANGIGDTLRELLGASCDVAIGEPAAIGAEAWSVLARDALLFLTRGRRTDVVLVLSRLDARRLVLRAFGESCGPDGAPELPDAACSALELLALERIAARCAASFDPLCAQRSATGPARSPHEVPPCVAYFDVRVHAPVRLTLGIGIVRAIPDAPAGAALSAAALDAVALDLDAVFAEGTIEASRLAALRVGDVVPLATKVGAPASLNVAGRRLASGDAGAVASRAAFFVHDVATGALPPCR</sequence>
<keyword evidence="3" id="KW-1185">Reference proteome</keyword>